<evidence type="ECO:0000256" key="4">
    <source>
        <dbReference type="ARBA" id="ARBA00018070"/>
    </source>
</evidence>
<dbReference type="PANTHER" id="PTHR13190">
    <property type="entry name" value="AUTOPHAGY-RELATED 2, ISOFORM A"/>
    <property type="match status" value="1"/>
</dbReference>
<feature type="compositionally biased region" description="Acidic residues" evidence="13">
    <location>
        <begin position="1067"/>
        <end position="1078"/>
    </location>
</feature>
<evidence type="ECO:0000313" key="15">
    <source>
        <dbReference type="Proteomes" id="UP000013776"/>
    </source>
</evidence>
<evidence type="ECO:0000256" key="11">
    <source>
        <dbReference type="ARBA" id="ARBA00024615"/>
    </source>
</evidence>
<dbReference type="Pfam" id="PF13329">
    <property type="entry name" value="ATG2_CAD"/>
    <property type="match status" value="1"/>
</dbReference>
<keyword evidence="15" id="KW-1185">Reference proteome</keyword>
<reference evidence="14 15" key="1">
    <citation type="journal article" date="2013" name="MBio">
        <title>Genome sequencing of the plant pathogen Taphrina deformans, the causal agent of peach leaf curl.</title>
        <authorList>
            <person name="Cisse O.H."/>
            <person name="Almeida J.M.G.C.F."/>
            <person name="Fonseca A."/>
            <person name="Kumar A.A."/>
            <person name="Salojaervi J."/>
            <person name="Overmyer K."/>
            <person name="Hauser P.M."/>
            <person name="Pagni M."/>
        </authorList>
    </citation>
    <scope>NUCLEOTIDE SEQUENCE [LARGE SCALE GENOMIC DNA]</scope>
    <source>
        <strain evidence="15">PYCC 5710 / ATCC 11124 / CBS 356.35 / IMI 108563 / JCM 9778 / NBRC 8474</strain>
    </source>
</reference>
<keyword evidence="9" id="KW-0472">Membrane</keyword>
<evidence type="ECO:0000256" key="13">
    <source>
        <dbReference type="SAM" id="MobiDB-lite"/>
    </source>
</evidence>
<comment type="similarity">
    <text evidence="3">Belongs to the ATG2 family.</text>
</comment>
<keyword evidence="6" id="KW-0256">Endoplasmic reticulum</keyword>
<evidence type="ECO:0000313" key="14">
    <source>
        <dbReference type="EMBL" id="CCG82755.1"/>
    </source>
</evidence>
<evidence type="ECO:0000256" key="10">
    <source>
        <dbReference type="ARBA" id="ARBA00024479"/>
    </source>
</evidence>
<evidence type="ECO:0000256" key="5">
    <source>
        <dbReference type="ARBA" id="ARBA00022448"/>
    </source>
</evidence>
<dbReference type="GO" id="GO:0061908">
    <property type="term" value="C:phagophore"/>
    <property type="evidence" value="ECO:0007669"/>
    <property type="project" value="TreeGrafter"/>
</dbReference>
<organism evidence="14 15">
    <name type="scientific">Taphrina deformans (strain PYCC 5710 / ATCC 11124 / CBS 356.35 / IMI 108563 / JCM 9778 / NBRC 8474)</name>
    <name type="common">Peach leaf curl fungus</name>
    <name type="synonym">Lalaria deformans</name>
    <dbReference type="NCBI Taxonomy" id="1097556"/>
    <lineage>
        <taxon>Eukaryota</taxon>
        <taxon>Fungi</taxon>
        <taxon>Dikarya</taxon>
        <taxon>Ascomycota</taxon>
        <taxon>Taphrinomycotina</taxon>
        <taxon>Taphrinomycetes</taxon>
        <taxon>Taphrinales</taxon>
        <taxon>Taphrinaceae</taxon>
        <taxon>Taphrina</taxon>
    </lineage>
</organism>
<sequence length="1544" mass="169610">MVHINAKLADLGIALRSGQIGLLRIIIPWSNLLSGKFLIVIGGLKLVVGCTGHVDDCHSKPHNYSEALADSVADVAQSFMEDEGLNDLGVAEEAPESDMLQRMLGTILANLSVELSQISVHFSGLSNTELLLTLTTVRIQPPVEVEGWDLHLQDFKLFLLEAHSESHNIDLADTSIARSVSSSSTSVSSYTDAMLMQSTLLDPGNDQSMYMSATSGITMVGDSATPPREQCEEHDSTDCCLLNGSSITGSYRINETEPSLEISCGPIFSDIQHSDLLRLFAFLQGFSIGPARSEALGSSNRGVLCFSIKLESVNCALQPPTTVQSGYSNVFTSDMSVPISCELNYITVVKQRSGKLTIDLTSFVLALGRSKLSCTTSDAEFCLVSIDTTGNIQVELLPLLAEIELEDLHTLAPSLTSIQSDFKDLLGTVHVTERSDLANRTKVIQLECPAFLLKARAEQDINLELMKPVLRFHSDKQKTRTSLSFDSLGLVIDGQPILNVTNAENSNVVDYTAMLLKPPQPTLEFISYESLFEHRERDNRTEQGTLKALKEKSKALSDATIRASLGKLSADLDQTKIKLIHDCLNYARTFLHSASKPSQVITGNVTPITLLLAEVAELQVGLLMQDSESLDLCLKKASLFHVSNLKNIDAAAFDVFEIQVSSRNVHKQEVQVCKMGLHTTSAGRSLPMFAARYRQNSAGRRKGSKMFRLAFADVQLEFHSEMSWIGPLNHLIKELDSSSTPTMQKTSGPEIAIDLTNVSIGLNPYTGKCKGLLYFRKSVLESRFPLSDNITGARFHAGVVDLFLIDDIDCAQNDSAAQKRHRNDPVSYTLLKLGFVRIASVETAEIVLTQNEDSTVLSQYELNVVGAILTLHTCADSLATFLTLLNSLRPPAISNEDGKYKLAATDEQSPEINILDGIEEYTLADLVAPSSSTKTPKVPKSGSVKNTLSDISESVDIGRFSHESSTTKSAIDDRNALIHGDFEAGASTSRDTMSSSIIDLRESLLMQVKPRQRQLFTVKTQKCFIVWNIHDGYDWESTRSKITQAIEHALEKAQTQDSAGTRKEVADEFDSDTETEDSSEIGDLLFNSIYISLSAGAQREDVARAINKEIAVEDASDTATQTTHKGDRSSQVPDAETSEALRLGRSKMHKVRIEISGIDVDFSVFDSEEDRIRANTTISIHDLEIVDNVSTSTWHKFLTYDRSVGTRAENSKMAYLNIVSVKPMADLAAAELAVEVVVAPLRLHVDQDTLEFLTRFFEFKDELAAATLPPPEETFFQKIEILPIPIQIDYKPKRLDLKSLRSGRTTELKNLFILEESQMFLKHVVLYGICGTSRMVQTLNDIWLDHIKTTQLSNVLAGVSAIRSFASFSGGLRKLVMEPISDYRRDGRLVPGMKRGIGSFVKTTGNEAIRLGAKLAIGTQGMLESAEHAMSDAPTSSRQSQSSHAVSMYADQPNNLRQGISQAIDGMSHHVGLAKEALTSLPRELEEETDARRAATAAAKSIPVAVLRPLIGTTEMISKTLLGLRNTMNPQQRRLNEDKYKHTD</sequence>
<dbReference type="eggNOG" id="KOG2993">
    <property type="taxonomic scope" value="Eukaryota"/>
</dbReference>
<dbReference type="GO" id="GO:0006869">
    <property type="term" value="P:lipid transport"/>
    <property type="evidence" value="ECO:0007669"/>
    <property type="project" value="UniProtKB-KW"/>
</dbReference>
<dbReference type="GO" id="GO:0034045">
    <property type="term" value="C:phagophore assembly site membrane"/>
    <property type="evidence" value="ECO:0007669"/>
    <property type="project" value="UniProtKB-SubCell"/>
</dbReference>
<comment type="caution">
    <text evidence="14">The sequence shown here is derived from an EMBL/GenBank/DDBJ whole genome shotgun (WGS) entry which is preliminary data.</text>
</comment>
<dbReference type="PANTHER" id="PTHR13190:SF1">
    <property type="entry name" value="AUTOPHAGY-RELATED 2, ISOFORM A"/>
    <property type="match status" value="1"/>
</dbReference>
<dbReference type="InterPro" id="IPR026849">
    <property type="entry name" value="ATG2"/>
</dbReference>
<dbReference type="GO" id="GO:0000422">
    <property type="term" value="P:autophagy of mitochondrion"/>
    <property type="evidence" value="ECO:0007669"/>
    <property type="project" value="TreeGrafter"/>
</dbReference>
<feature type="region of interest" description="Disordered" evidence="13">
    <location>
        <begin position="1115"/>
        <end position="1140"/>
    </location>
</feature>
<gene>
    <name evidence="14" type="ORF">TAPDE_002899</name>
</gene>
<proteinExistence type="inferred from homology"/>
<comment type="catalytic activity">
    <reaction evidence="11">
        <text>a 1,2-diacyl-sn-glycero-3-phosphoethanolamine(in) = a 1,2-diacyl-sn-glycero-3-phosphoethanolamine(out)</text>
        <dbReference type="Rhea" id="RHEA:38895"/>
        <dbReference type="ChEBI" id="CHEBI:64612"/>
    </reaction>
</comment>
<evidence type="ECO:0000256" key="2">
    <source>
        <dbReference type="ARBA" id="ARBA00004623"/>
    </source>
</evidence>
<keyword evidence="8" id="KW-0445">Lipid transport</keyword>
<protein>
    <recommendedName>
        <fullName evidence="4">Autophagy-related protein 2</fullName>
    </recommendedName>
</protein>
<accession>R4XE78</accession>
<evidence type="ECO:0000256" key="8">
    <source>
        <dbReference type="ARBA" id="ARBA00023055"/>
    </source>
</evidence>
<dbReference type="GO" id="GO:0043495">
    <property type="term" value="F:protein-membrane adaptor activity"/>
    <property type="evidence" value="ECO:0007669"/>
    <property type="project" value="TreeGrafter"/>
</dbReference>
<keyword evidence="7" id="KW-0072">Autophagy</keyword>
<evidence type="ECO:0000256" key="12">
    <source>
        <dbReference type="ARBA" id="ARBA00024631"/>
    </source>
</evidence>
<dbReference type="GO" id="GO:0034727">
    <property type="term" value="P:piecemeal microautophagy of the nucleus"/>
    <property type="evidence" value="ECO:0007669"/>
    <property type="project" value="TreeGrafter"/>
</dbReference>
<dbReference type="GO" id="GO:0005789">
    <property type="term" value="C:endoplasmic reticulum membrane"/>
    <property type="evidence" value="ECO:0007669"/>
    <property type="project" value="UniProtKB-SubCell"/>
</dbReference>
<dbReference type="STRING" id="1097556.R4XE78"/>
<dbReference type="GO" id="GO:0061723">
    <property type="term" value="P:glycophagy"/>
    <property type="evidence" value="ECO:0007669"/>
    <property type="project" value="TreeGrafter"/>
</dbReference>
<evidence type="ECO:0000256" key="6">
    <source>
        <dbReference type="ARBA" id="ARBA00022824"/>
    </source>
</evidence>
<evidence type="ECO:0000256" key="3">
    <source>
        <dbReference type="ARBA" id="ARBA00009714"/>
    </source>
</evidence>
<comment type="catalytic activity">
    <reaction evidence="12">
        <text>a 1,2-diacyl-sn-glycero-3-phosphocholine(in) = a 1,2-diacyl-sn-glycero-3-phosphocholine(out)</text>
        <dbReference type="Rhea" id="RHEA:38571"/>
        <dbReference type="ChEBI" id="CHEBI:57643"/>
    </reaction>
</comment>
<evidence type="ECO:0000256" key="9">
    <source>
        <dbReference type="ARBA" id="ARBA00023136"/>
    </source>
</evidence>
<evidence type="ECO:0000256" key="7">
    <source>
        <dbReference type="ARBA" id="ARBA00023006"/>
    </source>
</evidence>
<feature type="region of interest" description="Disordered" evidence="13">
    <location>
        <begin position="1426"/>
        <end position="1445"/>
    </location>
</feature>
<name>R4XE78_TAPDE</name>
<dbReference type="GO" id="GO:0032266">
    <property type="term" value="F:phosphatidylinositol-3-phosphate binding"/>
    <property type="evidence" value="ECO:0007669"/>
    <property type="project" value="TreeGrafter"/>
</dbReference>
<evidence type="ECO:0000256" key="1">
    <source>
        <dbReference type="ARBA" id="ARBA00004406"/>
    </source>
</evidence>
<comment type="subcellular location">
    <subcellularLocation>
        <location evidence="1">Endoplasmic reticulum membrane</location>
        <topology evidence="1">Peripheral membrane protein</topology>
    </subcellularLocation>
    <subcellularLocation>
        <location evidence="2">Preautophagosomal structure membrane</location>
        <topology evidence="2">Peripheral membrane protein</topology>
    </subcellularLocation>
</comment>
<dbReference type="GO" id="GO:0000045">
    <property type="term" value="P:autophagosome assembly"/>
    <property type="evidence" value="ECO:0007669"/>
    <property type="project" value="TreeGrafter"/>
</dbReference>
<dbReference type="EMBL" id="CAHR02000098">
    <property type="protein sequence ID" value="CCG82755.1"/>
    <property type="molecule type" value="Genomic_DNA"/>
</dbReference>
<feature type="region of interest" description="Disordered" evidence="13">
    <location>
        <begin position="1051"/>
        <end position="1078"/>
    </location>
</feature>
<keyword evidence="5" id="KW-0813">Transport</keyword>
<dbReference type="VEuPathDB" id="FungiDB:TAPDE_002899"/>
<comment type="catalytic activity">
    <reaction evidence="10">
        <text>a 1,2-diacyl-sn-glycero-3-phospho-L-serine(in) = a 1,2-diacyl-sn-glycero-3-phospho-L-serine(out)</text>
        <dbReference type="Rhea" id="RHEA:38663"/>
        <dbReference type="ChEBI" id="CHEBI:57262"/>
    </reaction>
</comment>
<dbReference type="GO" id="GO:0061709">
    <property type="term" value="P:reticulophagy"/>
    <property type="evidence" value="ECO:0007669"/>
    <property type="project" value="TreeGrafter"/>
</dbReference>
<dbReference type="OrthoDB" id="18982at2759"/>
<dbReference type="Proteomes" id="UP000013776">
    <property type="component" value="Unassembled WGS sequence"/>
</dbReference>